<proteinExistence type="predicted"/>
<evidence type="ECO:0000259" key="3">
    <source>
        <dbReference type="Pfam" id="PF26059"/>
    </source>
</evidence>
<keyword evidence="5" id="KW-1185">Reference proteome</keyword>
<protein>
    <recommendedName>
        <fullName evidence="3">DUF8020 domain-containing protein</fullName>
    </recommendedName>
</protein>
<dbReference type="Pfam" id="PF26059">
    <property type="entry name" value="DUF8020"/>
    <property type="match status" value="1"/>
</dbReference>
<feature type="domain" description="DUF8020" evidence="3">
    <location>
        <begin position="46"/>
        <end position="117"/>
    </location>
</feature>
<accession>A0ABC9YR72</accession>
<gene>
    <name evidence="4" type="ORF">NSK11_contig00023-0014</name>
</gene>
<keyword evidence="1" id="KW-0812">Transmembrane</keyword>
<keyword evidence="1" id="KW-1133">Transmembrane helix</keyword>
<name>A0ABC9YR72_9NOCA</name>
<feature type="transmembrane region" description="Helical" evidence="1">
    <location>
        <begin position="146"/>
        <end position="179"/>
    </location>
</feature>
<dbReference type="AlphaFoldDB" id="A0ABC9YR72"/>
<reference evidence="4 5" key="2">
    <citation type="journal article" date="2016" name="Genome Announc.">
        <title>Draft Genome Sequence of Erythromycin- and Oxytetracycline-Sensitive Nocardia seriolae Strain U-1 (NBRC 110359).</title>
        <authorList>
            <person name="Imajoh M."/>
            <person name="Sukeda M."/>
            <person name="Shimizu M."/>
            <person name="Yamane J."/>
            <person name="Ohnishi K."/>
            <person name="Oshima S."/>
        </authorList>
    </citation>
    <scope>NUCLEOTIDE SEQUENCE [LARGE SCALE GENOMIC DNA]</scope>
    <source>
        <strain evidence="4 5">U-1</strain>
    </source>
</reference>
<evidence type="ECO:0000313" key="5">
    <source>
        <dbReference type="Proteomes" id="UP000037179"/>
    </source>
</evidence>
<keyword evidence="2" id="KW-0732">Signal</keyword>
<evidence type="ECO:0000256" key="2">
    <source>
        <dbReference type="SAM" id="SignalP"/>
    </source>
</evidence>
<dbReference type="InterPro" id="IPR058333">
    <property type="entry name" value="DUF8020"/>
</dbReference>
<organism evidence="4 5">
    <name type="scientific">Nocardia seriolae</name>
    <dbReference type="NCBI Taxonomy" id="37332"/>
    <lineage>
        <taxon>Bacteria</taxon>
        <taxon>Bacillati</taxon>
        <taxon>Actinomycetota</taxon>
        <taxon>Actinomycetes</taxon>
        <taxon>Mycobacteriales</taxon>
        <taxon>Nocardiaceae</taxon>
        <taxon>Nocardia</taxon>
    </lineage>
</organism>
<sequence length="184" mass="18040">MQGTIMRIARIAATTLLSVAALCIATVSAHGEPTIAAPGISGADRGVDYSIALAPDRSAVTTTLAAGHFELAGGAVNVIAPSGELIGALPLVYQAADRVVTVVPEVNAAGTELTVRPADRAEIVTPTAQVVALQSVANAGSIVAGALIGCVVGAVIGFFFFIVGAIVGCGVGGLLGAIIAGDQP</sequence>
<keyword evidence="1" id="KW-0472">Membrane</keyword>
<dbReference type="Proteomes" id="UP000037179">
    <property type="component" value="Unassembled WGS sequence"/>
</dbReference>
<feature type="chain" id="PRO_5044845765" description="DUF8020 domain-containing protein" evidence="2">
    <location>
        <begin position="32"/>
        <end position="184"/>
    </location>
</feature>
<evidence type="ECO:0000313" key="4">
    <source>
        <dbReference type="EMBL" id="GAP27765.1"/>
    </source>
</evidence>
<evidence type="ECO:0000256" key="1">
    <source>
        <dbReference type="SAM" id="Phobius"/>
    </source>
</evidence>
<dbReference type="EMBL" id="BBYQ01000023">
    <property type="protein sequence ID" value="GAP27765.1"/>
    <property type="molecule type" value="Genomic_DNA"/>
</dbReference>
<comment type="caution">
    <text evidence="4">The sequence shown here is derived from an EMBL/GenBank/DDBJ whole genome shotgun (WGS) entry which is preliminary data.</text>
</comment>
<feature type="signal peptide" evidence="2">
    <location>
        <begin position="1"/>
        <end position="31"/>
    </location>
</feature>
<reference evidence="5" key="1">
    <citation type="submission" date="2015-07" db="EMBL/GenBank/DDBJ databases">
        <title>Nocardia seriolae U-1 whole genome shotgun sequence.</title>
        <authorList>
            <person name="Imajoh M."/>
            <person name="Fukumoto Y."/>
            <person name="Sukeda M."/>
            <person name="Yamane J."/>
            <person name="Yamasaki K."/>
            <person name="Shimizu M."/>
            <person name="Ohnishi K."/>
            <person name="Oshima S."/>
        </authorList>
    </citation>
    <scope>NUCLEOTIDE SEQUENCE [LARGE SCALE GENOMIC DNA]</scope>
    <source>
        <strain evidence="5">U-1</strain>
    </source>
</reference>